<name>A0A9W6W027_9ACTN</name>
<keyword evidence="2" id="KW-1185">Reference proteome</keyword>
<protein>
    <submittedName>
        <fullName evidence="1">Uncharacterized protein</fullName>
    </submittedName>
</protein>
<proteinExistence type="predicted"/>
<comment type="caution">
    <text evidence="1">The sequence shown here is derived from an EMBL/GenBank/DDBJ whole genome shotgun (WGS) entry which is preliminary data.</text>
</comment>
<reference evidence="1" key="1">
    <citation type="submission" date="2023-03" db="EMBL/GenBank/DDBJ databases">
        <title>Actinoallomurus iriomotensis NBRC 103684.</title>
        <authorList>
            <person name="Ichikawa N."/>
            <person name="Sato H."/>
            <person name="Tonouchi N."/>
        </authorList>
    </citation>
    <scope>NUCLEOTIDE SEQUENCE</scope>
    <source>
        <strain evidence="1">NBRC 103684</strain>
    </source>
</reference>
<dbReference type="RefSeq" id="WP_285572173.1">
    <property type="nucleotide sequence ID" value="NZ_BSTK01000004.1"/>
</dbReference>
<dbReference type="Proteomes" id="UP001165074">
    <property type="component" value="Unassembled WGS sequence"/>
</dbReference>
<gene>
    <name evidence="1" type="ORF">Airi02_032560</name>
</gene>
<accession>A0A9W6W027</accession>
<dbReference type="EMBL" id="BSTK01000004">
    <property type="protein sequence ID" value="GLY85327.1"/>
    <property type="molecule type" value="Genomic_DNA"/>
</dbReference>
<organism evidence="1 2">
    <name type="scientific">Actinoallomurus iriomotensis</name>
    <dbReference type="NCBI Taxonomy" id="478107"/>
    <lineage>
        <taxon>Bacteria</taxon>
        <taxon>Bacillati</taxon>
        <taxon>Actinomycetota</taxon>
        <taxon>Actinomycetes</taxon>
        <taxon>Streptosporangiales</taxon>
        <taxon>Thermomonosporaceae</taxon>
        <taxon>Actinoallomurus</taxon>
    </lineage>
</organism>
<sequence length="561" mass="60311">MSLGYLGVLALAVSVLAAVLVAKTPERIADETKQAICRMLVLAGIQDECAQPPAPPVAQAPPVTPAPPYDPNRYYPQQDCWSNIHDMTVAGALDVSAKIFGARAGHRVTVTTRRVVHPDGTVSYDVIVTPNTEGTVTSSISLGDVFNFGASIGYQGGTGNIYTFNAKDYGGDEDKTKKAAQRFADALWVNQAQDDAITAIRATVPGLKIIPKSWIKSATNWVLDKGNFIFKHIPGIGDNLDRAAHAPDRDFDKPNQQFTEQGPLFSAAVGFNPADSFSASASALVFLSAGVRTNYGSDRVYKNYYYMLNGDGEADADIKLPAVGGDKFAGWVTRVEELLSKQAGRAMTLPAATKSKLKANFPNVGGSVKVHGARLFIVSKDKAGNPTELRIVTEKQFIVSWQAGANGDKEGKGNNKGGNATEKSSVWAFKDLTQNVLPLDGPEGAANLKALQTYLTGEGDPARNFDGTHLFGGMSPGDFFGTSDDAHAFDTYIKEHGQSYRQTFSSKVVMVVGSGYLEKIKNAEKKFGSGLIVVAEGQDNTLTETKYYDPQRGWLDWTPCK</sequence>
<evidence type="ECO:0000313" key="2">
    <source>
        <dbReference type="Proteomes" id="UP001165074"/>
    </source>
</evidence>
<dbReference type="AlphaFoldDB" id="A0A9W6W027"/>
<evidence type="ECO:0000313" key="1">
    <source>
        <dbReference type="EMBL" id="GLY85327.1"/>
    </source>
</evidence>